<dbReference type="GO" id="GO:0043461">
    <property type="term" value="P:proton-transporting ATP synthase complex assembly"/>
    <property type="evidence" value="ECO:0007669"/>
    <property type="project" value="InterPro"/>
</dbReference>
<organism evidence="4 5">
    <name type="scientific">Roseospira goensis</name>
    <dbReference type="NCBI Taxonomy" id="391922"/>
    <lineage>
        <taxon>Bacteria</taxon>
        <taxon>Pseudomonadati</taxon>
        <taxon>Pseudomonadota</taxon>
        <taxon>Alphaproteobacteria</taxon>
        <taxon>Rhodospirillales</taxon>
        <taxon>Rhodospirillaceae</taxon>
        <taxon>Roseospira</taxon>
    </lineage>
</organism>
<proteinExistence type="inferred from homology"/>
<accession>A0A7W6RZQ3</accession>
<reference evidence="4 5" key="1">
    <citation type="submission" date="2020-08" db="EMBL/GenBank/DDBJ databases">
        <title>Genome sequencing of Purple Non-Sulfur Bacteria from various extreme environments.</title>
        <authorList>
            <person name="Mayer M."/>
        </authorList>
    </citation>
    <scope>NUCLEOTIDE SEQUENCE [LARGE SCALE GENOMIC DNA]</scope>
    <source>
        <strain evidence="4 5">JA135</strain>
    </source>
</reference>
<keyword evidence="5" id="KW-1185">Reference proteome</keyword>
<evidence type="ECO:0000256" key="1">
    <source>
        <dbReference type="ARBA" id="ARBA00008231"/>
    </source>
</evidence>
<sequence length="243" mass="25666">MTQTAAPAPAAGPHRFYASAAPGPVDGGHGVFLDGRPVRTPSRAVLCLPTAALAAAVADEWQAQDDTINPHAMPLTQLANTTLERVAPDRAGLRAELLRYVDADLLCYRADSPAELAARQAAQWQPLLDWAESALSARLAVTAGVMPLRQTTEAAAALDAAFDALDDWALTAAQSAAAASGSLVLALALAHGRVDGETGFALSRLDETWQMEQWGADREALRAREAVRRDLIAAETLVRLTRG</sequence>
<keyword evidence="3" id="KW-0143">Chaperone</keyword>
<dbReference type="AlphaFoldDB" id="A0A7W6RZQ3"/>
<dbReference type="Gene3D" id="1.10.3580.10">
    <property type="entry name" value="ATP12 ATPase"/>
    <property type="match status" value="1"/>
</dbReference>
<dbReference type="PANTHER" id="PTHR21013:SF10">
    <property type="entry name" value="ATP SYNTHASE MITOCHONDRIAL F1 COMPLEX ASSEMBLY FACTOR 2"/>
    <property type="match status" value="1"/>
</dbReference>
<protein>
    <submittedName>
        <fullName evidence="4">Chaperone required for assembly of F1-ATPase</fullName>
    </submittedName>
</protein>
<dbReference type="PANTHER" id="PTHR21013">
    <property type="entry name" value="ATP SYNTHASE MITOCHONDRIAL F1 COMPLEX ASSEMBLY FACTOR 2/ATP12 PROTEIN, MITOCHONDRIAL PRECURSOR"/>
    <property type="match status" value="1"/>
</dbReference>
<dbReference type="Gene3D" id="3.30.2180.10">
    <property type="entry name" value="ATP12-like"/>
    <property type="match status" value="1"/>
</dbReference>
<gene>
    <name evidence="4" type="ORF">GGD88_001771</name>
</gene>
<dbReference type="Pfam" id="PF07542">
    <property type="entry name" value="ATP12"/>
    <property type="match status" value="1"/>
</dbReference>
<comment type="caution">
    <text evidence="4">The sequence shown here is derived from an EMBL/GenBank/DDBJ whole genome shotgun (WGS) entry which is preliminary data.</text>
</comment>
<evidence type="ECO:0000256" key="2">
    <source>
        <dbReference type="ARBA" id="ARBA00022946"/>
    </source>
</evidence>
<evidence type="ECO:0000313" key="5">
    <source>
        <dbReference type="Proteomes" id="UP000555728"/>
    </source>
</evidence>
<dbReference type="Proteomes" id="UP000555728">
    <property type="component" value="Unassembled WGS sequence"/>
</dbReference>
<keyword evidence="2" id="KW-0809">Transit peptide</keyword>
<dbReference type="EMBL" id="JACIGI010000012">
    <property type="protein sequence ID" value="MBB4286046.1"/>
    <property type="molecule type" value="Genomic_DNA"/>
</dbReference>
<dbReference type="InterPro" id="IPR023335">
    <property type="entry name" value="ATP12_ortho_dom_sf"/>
</dbReference>
<dbReference type="SUPFAM" id="SSF160909">
    <property type="entry name" value="ATP12-like"/>
    <property type="match status" value="1"/>
</dbReference>
<dbReference type="InterPro" id="IPR011419">
    <property type="entry name" value="ATP12_ATP_synth-F1-assembly"/>
</dbReference>
<dbReference type="InterPro" id="IPR042272">
    <property type="entry name" value="ATP12_ATP_synth-F1-assembly_N"/>
</dbReference>
<evidence type="ECO:0000256" key="3">
    <source>
        <dbReference type="ARBA" id="ARBA00023186"/>
    </source>
</evidence>
<name>A0A7W6RZQ3_9PROT</name>
<dbReference type="RefSeq" id="WP_184434289.1">
    <property type="nucleotide sequence ID" value="NZ_JACIGI010000012.1"/>
</dbReference>
<evidence type="ECO:0000313" key="4">
    <source>
        <dbReference type="EMBL" id="MBB4286046.1"/>
    </source>
</evidence>
<comment type="similarity">
    <text evidence="1">Belongs to the ATP12 family.</text>
</comment>